<gene>
    <name evidence="1" type="ORF">EHQ17_12375</name>
</gene>
<proteinExistence type="predicted"/>
<evidence type="ECO:0000313" key="2">
    <source>
        <dbReference type="Proteomes" id="UP000298277"/>
    </source>
</evidence>
<dbReference type="AlphaFoldDB" id="A0A5F1Y9S0"/>
<name>A0A5F1Y9S0_9LEPT</name>
<accession>A0A5F1Y9S0</accession>
<dbReference type="RefSeq" id="WP_135594055.1">
    <property type="nucleotide sequence ID" value="NZ_RQEZ01000057.1"/>
</dbReference>
<dbReference type="Proteomes" id="UP000298277">
    <property type="component" value="Unassembled WGS sequence"/>
</dbReference>
<dbReference type="NCBIfam" id="NF047434">
    <property type="entry name" value="LA_0364_fam_lipo"/>
    <property type="match status" value="1"/>
</dbReference>
<keyword evidence="2" id="KW-1185">Reference proteome</keyword>
<comment type="caution">
    <text evidence="1">The sequence shown here is derived from an EMBL/GenBank/DDBJ whole genome shotgun (WGS) entry which is preliminary data.</text>
</comment>
<protein>
    <recommendedName>
        <fullName evidence="3">Cys-rich protein</fullName>
    </recommendedName>
</protein>
<sequence length="83" mass="9391">MPVSVFCVFLGILIMSCENFSAREKCKRDNTCESRAQMCFESFSVVRAVNQTPTNEDDAVNMAVTCSALKTLCEKDCNLRYLY</sequence>
<organism evidence="1 2">
    <name type="scientific">Leptospira gomenensis</name>
    <dbReference type="NCBI Taxonomy" id="2484974"/>
    <lineage>
        <taxon>Bacteria</taxon>
        <taxon>Pseudomonadati</taxon>
        <taxon>Spirochaetota</taxon>
        <taxon>Spirochaetia</taxon>
        <taxon>Leptospirales</taxon>
        <taxon>Leptospiraceae</taxon>
        <taxon>Leptospira</taxon>
    </lineage>
</organism>
<reference evidence="1" key="1">
    <citation type="journal article" date="2019" name="PLoS Negl. Trop. Dis.">
        <title>Revisiting the worldwide diversity of Leptospira species in the environment.</title>
        <authorList>
            <person name="Vincent A.T."/>
            <person name="Schiettekatte O."/>
            <person name="Bourhy P."/>
            <person name="Veyrier F.J."/>
            <person name="Picardeau M."/>
        </authorList>
    </citation>
    <scope>NUCLEOTIDE SEQUENCE [LARGE SCALE GENOMIC DNA]</scope>
    <source>
        <strain evidence="1">201800299</strain>
    </source>
</reference>
<evidence type="ECO:0000313" key="1">
    <source>
        <dbReference type="EMBL" id="TGK32758.1"/>
    </source>
</evidence>
<dbReference type="EMBL" id="RQFA01000048">
    <property type="protein sequence ID" value="TGK32758.1"/>
    <property type="molecule type" value="Genomic_DNA"/>
</dbReference>
<evidence type="ECO:0008006" key="3">
    <source>
        <dbReference type="Google" id="ProtNLM"/>
    </source>
</evidence>